<dbReference type="EMBL" id="CP014873">
    <property type="protein sequence ID" value="ANK61365.1"/>
    <property type="molecule type" value="Genomic_DNA"/>
</dbReference>
<proteinExistence type="predicted"/>
<accession>A0A192GZ51</accession>
<dbReference type="Gene3D" id="3.40.50.2000">
    <property type="entry name" value="Glycogen Phosphorylase B"/>
    <property type="match status" value="3"/>
</dbReference>
<dbReference type="Proteomes" id="UP000078582">
    <property type="component" value="Chromosome"/>
</dbReference>
<dbReference type="STRING" id="375175.AYR53_00500"/>
<name>A0A192GZ51_9LACO</name>
<dbReference type="GeneID" id="42980715"/>
<dbReference type="AlphaFoldDB" id="A0A192GZ51"/>
<dbReference type="OrthoDB" id="570545at2"/>
<dbReference type="PANTHER" id="PTHR12526:SF630">
    <property type="entry name" value="GLYCOSYLTRANSFERASE"/>
    <property type="match status" value="1"/>
</dbReference>
<dbReference type="PANTHER" id="PTHR12526">
    <property type="entry name" value="GLYCOSYLTRANSFERASE"/>
    <property type="match status" value="1"/>
</dbReference>
<gene>
    <name evidence="1" type="ORF">AYR53_00500</name>
</gene>
<sequence>MYYFISENVFGLNSGTEHSQARRTRMFNDQGKSAYYVSRNYNRFLYRDLETEGLEHRFSLNMYDYFQGTLNVKRRKQNIRLMDEVPLDEYQVESINPNYSIIKHAGRPVGRLNVLPGTVGLTMSVESRDIRGNIVARENWDWRGFKSSCDYFHPDGTVASRTYYNFAGEPVIEETWMRIGKRVAPSMRKLINYEGHDYRFNSENELFKFFLDELFKKDKDAIVISDRHTLDNVVADIQNVKAKWGYLHGVHTNNAKSPVNGQVLEVYKTLLEQRPADFTGVLVATEEQRDDIRLHFPMANVRVAPDTAISGTHRHKKGDRPKIIFVGRLGADKRPDHALVVMSNVVKQVPNAVLELHGYAPTKQAREELDKRVDQLGLKDNVVFGDYRSQKDLATVYRDADVILQTSNVESFGMNLVEAMSYGVPVVTYNIKYGTKVLVQDGVNGYVVPDKGIQAMADRVVKLLTDEKDWSQKSKAALKKASEFTFDKMIGDWQKALK</sequence>
<reference evidence="1 2" key="1">
    <citation type="submission" date="2016-03" db="EMBL/GenBank/DDBJ databases">
        <title>Pediococcus and Lactobacillus from brewery environment - whole genome sequencing and assembly.</title>
        <authorList>
            <person name="Behr J."/>
            <person name="Geissler A.J."/>
            <person name="Vogel R.F."/>
        </authorList>
    </citation>
    <scope>NUCLEOTIDE SEQUENCE [LARGE SCALE GENOMIC DNA]</scope>
    <source>
        <strain evidence="1 2">TMW 1.1989</strain>
    </source>
</reference>
<protein>
    <submittedName>
        <fullName evidence="1">Uncharacterized protein</fullName>
    </submittedName>
</protein>
<dbReference type="Pfam" id="PF00534">
    <property type="entry name" value="Glycos_transf_1"/>
    <property type="match status" value="1"/>
</dbReference>
<organism evidence="1 2">
    <name type="scientific">Loigolactobacillus backii</name>
    <dbReference type="NCBI Taxonomy" id="375175"/>
    <lineage>
        <taxon>Bacteria</taxon>
        <taxon>Bacillati</taxon>
        <taxon>Bacillota</taxon>
        <taxon>Bacilli</taxon>
        <taxon>Lactobacillales</taxon>
        <taxon>Lactobacillaceae</taxon>
        <taxon>Loigolactobacillus</taxon>
    </lineage>
</organism>
<dbReference type="SUPFAM" id="SSF53756">
    <property type="entry name" value="UDP-Glycosyltransferase/glycogen phosphorylase"/>
    <property type="match status" value="1"/>
</dbReference>
<dbReference type="RefSeq" id="WP_068222640.1">
    <property type="nucleotide sequence ID" value="NZ_CP014623.1"/>
</dbReference>
<keyword evidence="2" id="KW-1185">Reference proteome</keyword>
<dbReference type="GO" id="GO:0016757">
    <property type="term" value="F:glycosyltransferase activity"/>
    <property type="evidence" value="ECO:0007669"/>
    <property type="project" value="InterPro"/>
</dbReference>
<evidence type="ECO:0000313" key="2">
    <source>
        <dbReference type="Proteomes" id="UP000078582"/>
    </source>
</evidence>
<evidence type="ECO:0000313" key="1">
    <source>
        <dbReference type="EMBL" id="ANK61365.1"/>
    </source>
</evidence>
<dbReference type="InterPro" id="IPR001296">
    <property type="entry name" value="Glyco_trans_1"/>
</dbReference>
<dbReference type="KEGG" id="lbt:AYR52_01000"/>